<dbReference type="SUPFAM" id="SSF56112">
    <property type="entry name" value="Protein kinase-like (PK-like)"/>
    <property type="match status" value="1"/>
</dbReference>
<evidence type="ECO:0008006" key="3">
    <source>
        <dbReference type="Google" id="ProtNLM"/>
    </source>
</evidence>
<comment type="caution">
    <text evidence="1">The sequence shown here is derived from an EMBL/GenBank/DDBJ whole genome shotgun (WGS) entry which is preliminary data.</text>
</comment>
<reference evidence="1 2" key="1">
    <citation type="submission" date="2020-05" db="EMBL/GenBank/DDBJ databases">
        <title>MicrobeNet Type strains.</title>
        <authorList>
            <person name="Nicholson A.C."/>
        </authorList>
    </citation>
    <scope>NUCLEOTIDE SEQUENCE [LARGE SCALE GENOMIC DNA]</scope>
    <source>
        <strain evidence="1 2">CCUG 46604</strain>
    </source>
</reference>
<dbReference type="EMBL" id="JABEMC010000001">
    <property type="protein sequence ID" value="NNG77977.1"/>
    <property type="molecule type" value="Genomic_DNA"/>
</dbReference>
<proteinExistence type="predicted"/>
<gene>
    <name evidence="1" type="ORF">HLA91_01100</name>
</gene>
<dbReference type="Proteomes" id="UP000549517">
    <property type="component" value="Unassembled WGS sequence"/>
</dbReference>
<sequence>MSTWYEDIDEWASGFGHSEIEWKAQVPQVPSPSWWASDSLLYKGQSADHGTVLLKRLTRHAWSWRNRDNLMAAATKAGEIGVGPRVLAADSELGLLLMEDLGPRWKVGRLDVFQDETIRQSIRAAREAFADSGQVLSQRSPLIELNHLVDECRDYGVSLDKRIINLLELVNEFKAPLLEYRSQRRFYPSQGEGTVSNFMIGPGGQVKLVGWSSAAMLSKVHDSATLVAEACPGALELDDYVRELLPDADATDRAVLKLVAGIEHLRWAVLTHLRAVLDPDVNLDSIKYGLWRMTLAELLFNEDATRRELKGELL</sequence>
<accession>A0A849AMX6</accession>
<evidence type="ECO:0000313" key="1">
    <source>
        <dbReference type="EMBL" id="NNG77977.1"/>
    </source>
</evidence>
<dbReference type="AlphaFoldDB" id="A0A849AMX6"/>
<evidence type="ECO:0000313" key="2">
    <source>
        <dbReference type="Proteomes" id="UP000549517"/>
    </source>
</evidence>
<dbReference type="InterPro" id="IPR011009">
    <property type="entry name" value="Kinase-like_dom_sf"/>
</dbReference>
<name>A0A849AMX6_9MICO</name>
<dbReference type="Gene3D" id="3.90.1200.10">
    <property type="match status" value="1"/>
</dbReference>
<protein>
    <recommendedName>
        <fullName evidence="3">Aminoglycoside phosphotransferase domain-containing protein</fullName>
    </recommendedName>
</protein>
<organism evidence="1 2">
    <name type="scientific">Brevibacterium luteolum</name>
    <dbReference type="NCBI Taxonomy" id="199591"/>
    <lineage>
        <taxon>Bacteria</taxon>
        <taxon>Bacillati</taxon>
        <taxon>Actinomycetota</taxon>
        <taxon>Actinomycetes</taxon>
        <taxon>Micrococcales</taxon>
        <taxon>Brevibacteriaceae</taxon>
        <taxon>Brevibacterium</taxon>
    </lineage>
</organism>
<dbReference type="RefSeq" id="WP_170273182.1">
    <property type="nucleotide sequence ID" value="NZ_BAAAKH010000002.1"/>
</dbReference>